<reference evidence="12 13" key="1">
    <citation type="submission" date="2020-08" db="EMBL/GenBank/DDBJ databases">
        <authorList>
            <person name="Hejnol A."/>
        </authorList>
    </citation>
    <scope>NUCLEOTIDE SEQUENCE [LARGE SCALE GENOMIC DNA]</scope>
</reference>
<feature type="compositionally biased region" description="Polar residues" evidence="8">
    <location>
        <begin position="493"/>
        <end position="502"/>
    </location>
</feature>
<proteinExistence type="predicted"/>
<feature type="region of interest" description="Disordered" evidence="8">
    <location>
        <begin position="493"/>
        <end position="532"/>
    </location>
</feature>
<feature type="domain" description="Homeobox" evidence="10">
    <location>
        <begin position="274"/>
        <end position="344"/>
    </location>
</feature>
<dbReference type="PROSITE" id="PS50071">
    <property type="entry name" value="HOMEOBOX_2"/>
    <property type="match status" value="2"/>
</dbReference>
<keyword evidence="9" id="KW-0812">Transmembrane</keyword>
<dbReference type="InterPro" id="IPR039673">
    <property type="entry name" value="SATB1/SATB2"/>
</dbReference>
<evidence type="ECO:0000313" key="12">
    <source>
        <dbReference type="EMBL" id="CAD5114182.1"/>
    </source>
</evidence>
<keyword evidence="1" id="KW-0677">Repeat</keyword>
<dbReference type="OrthoDB" id="10052721at2759"/>
<dbReference type="PANTHER" id="PTHR15116">
    <property type="entry name" value="DNA-BINDING PROTEIN SATB FAMILY MEMBER"/>
    <property type="match status" value="1"/>
</dbReference>
<comment type="subcellular location">
    <subcellularLocation>
        <location evidence="6 7">Nucleus</location>
    </subcellularLocation>
</comment>
<dbReference type="FunFam" id="1.10.10.60:FF:000169">
    <property type="entry name" value="DNA-binding protein SATB1"/>
    <property type="match status" value="2"/>
</dbReference>
<dbReference type="InterPro" id="IPR001356">
    <property type="entry name" value="HD"/>
</dbReference>
<keyword evidence="2" id="KW-0832">Ubl conjugation</keyword>
<feature type="compositionally biased region" description="Pro residues" evidence="8">
    <location>
        <begin position="503"/>
        <end position="515"/>
    </location>
</feature>
<dbReference type="PANTHER" id="PTHR15116:SF16">
    <property type="entry name" value="DEFECTIVE PROVENTRICULUS, ISOFORM A"/>
    <property type="match status" value="1"/>
</dbReference>
<evidence type="ECO:0000313" key="13">
    <source>
        <dbReference type="Proteomes" id="UP000549394"/>
    </source>
</evidence>
<dbReference type="Gene3D" id="3.10.20.710">
    <property type="entry name" value="SATB, ubiquitin-like oligomerisation domain"/>
    <property type="match status" value="1"/>
</dbReference>
<evidence type="ECO:0000259" key="11">
    <source>
        <dbReference type="PROSITE" id="PS51982"/>
    </source>
</evidence>
<dbReference type="EMBL" id="CAJFCJ010000005">
    <property type="protein sequence ID" value="CAD5114182.1"/>
    <property type="molecule type" value="Genomic_DNA"/>
</dbReference>
<evidence type="ECO:0000256" key="1">
    <source>
        <dbReference type="ARBA" id="ARBA00022737"/>
    </source>
</evidence>
<name>A0A7I8VCV6_9ANNE</name>
<dbReference type="Gene3D" id="1.10.10.60">
    <property type="entry name" value="Homeodomain-like"/>
    <property type="match status" value="2"/>
</dbReference>
<evidence type="ECO:0000256" key="6">
    <source>
        <dbReference type="PROSITE-ProRule" id="PRU00108"/>
    </source>
</evidence>
<sequence length="610" mass="68202">MNMQMTRRRRSLVVRVFIIDSTGEGGAYFLSFAFASVERVMLPVQHQFGLMKFGVLKNYPPNFDPAVMAAAIASNHANKSMPIHCIVEKTPSTVEVDSYAILSNSTPFNEIVGTALQKLGFSTSQSVGAKGTIQIKNWKALTFDTITDNPDATVEDLLADLTSVVTLRIRLCSSSRVSAIDEIKEKLLKFLLTRSIVTLQNAGCPIDQNLLNRFANGDFTVSEATAKTFDQWYKKQSEEKVLLNGGGIGISPGNGMGGVGVGLGGLGGTSSDEAAKRARTSFDPEHEIPRLQTWFKECQHPSKEQMTTFLDELNSLESRKGRKPLDLTNIVYWFKNTRAAMKRSQNKYMTDENENEAVQSADAESEGSRVPELPNSNAIYVFNPNNEEEEEEDDFNESESDFEEEKVKKEHHEGSSSIKQEPENIKKRHLSEDDDEPRHVTPPAFPTFPPFTSQSQALHNAMLHNPLAAAASMQLFHPAAAALYTPSILNTPNAHAQQYPSPTSAPGPNETPTPPSGSSLPNDERKKRSRVFIDPLSEIPKLEKWFGEDTHPSSYMIEKYTEELNRSEYRHRFPRLEPKNVQLWFKNHRAKVKRARLELPSQNSDLVQDV</sequence>
<evidence type="ECO:0000256" key="8">
    <source>
        <dbReference type="SAM" id="MobiDB-lite"/>
    </source>
</evidence>
<dbReference type="InterPro" id="IPR038224">
    <property type="entry name" value="SATB_ULD_sf"/>
</dbReference>
<dbReference type="InterPro" id="IPR032392">
    <property type="entry name" value="ULD"/>
</dbReference>
<feature type="region of interest" description="Disordered" evidence="8">
    <location>
        <begin position="347"/>
        <end position="451"/>
    </location>
</feature>
<accession>A0A7I8VCV6</accession>
<evidence type="ECO:0000256" key="2">
    <source>
        <dbReference type="ARBA" id="ARBA00022843"/>
    </source>
</evidence>
<evidence type="ECO:0000259" key="10">
    <source>
        <dbReference type="PROSITE" id="PS50071"/>
    </source>
</evidence>
<keyword evidence="4 6" id="KW-0371">Homeobox</keyword>
<dbReference type="GO" id="GO:0005634">
    <property type="term" value="C:nucleus"/>
    <property type="evidence" value="ECO:0007669"/>
    <property type="project" value="UniProtKB-SubCell"/>
</dbReference>
<evidence type="ECO:0000256" key="4">
    <source>
        <dbReference type="ARBA" id="ARBA00023155"/>
    </source>
</evidence>
<dbReference type="GO" id="GO:0000981">
    <property type="term" value="F:DNA-binding transcription factor activity, RNA polymerase II-specific"/>
    <property type="evidence" value="ECO:0007669"/>
    <property type="project" value="TreeGrafter"/>
</dbReference>
<dbReference type="GO" id="GO:0006338">
    <property type="term" value="P:chromatin remodeling"/>
    <property type="evidence" value="ECO:0007669"/>
    <property type="project" value="InterPro"/>
</dbReference>
<evidence type="ECO:0000256" key="7">
    <source>
        <dbReference type="RuleBase" id="RU000682"/>
    </source>
</evidence>
<dbReference type="Proteomes" id="UP000549394">
    <property type="component" value="Unassembled WGS sequence"/>
</dbReference>
<dbReference type="CDD" id="cd00086">
    <property type="entry name" value="homeodomain"/>
    <property type="match status" value="2"/>
</dbReference>
<keyword evidence="13" id="KW-1185">Reference proteome</keyword>
<keyword evidence="3 6" id="KW-0238">DNA-binding</keyword>
<evidence type="ECO:0000256" key="5">
    <source>
        <dbReference type="ARBA" id="ARBA00023242"/>
    </source>
</evidence>
<feature type="DNA-binding region" description="Homeobox" evidence="6">
    <location>
        <begin position="276"/>
        <end position="345"/>
    </location>
</feature>
<feature type="domain" description="Homeobox" evidence="10">
    <location>
        <begin position="525"/>
        <end position="595"/>
    </location>
</feature>
<feature type="domain" description="CMP" evidence="11">
    <location>
        <begin position="78"/>
        <end position="173"/>
    </location>
</feature>
<dbReference type="AlphaFoldDB" id="A0A7I8VCV6"/>
<protein>
    <submittedName>
        <fullName evidence="12">DgyrCDS3324</fullName>
    </submittedName>
</protein>
<dbReference type="InterPro" id="IPR009057">
    <property type="entry name" value="Homeodomain-like_sf"/>
</dbReference>
<keyword evidence="5 6" id="KW-0539">Nucleus</keyword>
<dbReference type="GO" id="GO:0000978">
    <property type="term" value="F:RNA polymerase II cis-regulatory region sequence-specific DNA binding"/>
    <property type="evidence" value="ECO:0007669"/>
    <property type="project" value="TreeGrafter"/>
</dbReference>
<gene>
    <name evidence="12" type="ORF">DGYR_LOCUS3057</name>
</gene>
<dbReference type="Pfam" id="PF00046">
    <property type="entry name" value="Homeodomain"/>
    <property type="match status" value="2"/>
</dbReference>
<feature type="compositionally biased region" description="Basic and acidic residues" evidence="8">
    <location>
        <begin position="405"/>
        <end position="425"/>
    </location>
</feature>
<evidence type="ECO:0000256" key="3">
    <source>
        <dbReference type="ARBA" id="ARBA00023125"/>
    </source>
</evidence>
<feature type="compositionally biased region" description="Acidic residues" evidence="8">
    <location>
        <begin position="386"/>
        <end position="404"/>
    </location>
</feature>
<feature type="DNA-binding region" description="Homeobox" evidence="6">
    <location>
        <begin position="527"/>
        <end position="596"/>
    </location>
</feature>
<keyword evidence="9" id="KW-1133">Transmembrane helix</keyword>
<dbReference type="PROSITE" id="PS51982">
    <property type="entry name" value="CMP"/>
    <property type="match status" value="1"/>
</dbReference>
<feature type="transmembrane region" description="Helical" evidence="9">
    <location>
        <begin position="12"/>
        <end position="35"/>
    </location>
</feature>
<comment type="caution">
    <text evidence="12">The sequence shown here is derived from an EMBL/GenBank/DDBJ whole genome shotgun (WGS) entry which is preliminary data.</text>
</comment>
<organism evidence="12 13">
    <name type="scientific">Dimorphilus gyrociliatus</name>
    <dbReference type="NCBI Taxonomy" id="2664684"/>
    <lineage>
        <taxon>Eukaryota</taxon>
        <taxon>Metazoa</taxon>
        <taxon>Spiralia</taxon>
        <taxon>Lophotrochozoa</taxon>
        <taxon>Annelida</taxon>
        <taxon>Polychaeta</taxon>
        <taxon>Polychaeta incertae sedis</taxon>
        <taxon>Dinophilidae</taxon>
        <taxon>Dimorphilus</taxon>
    </lineage>
</organism>
<dbReference type="SMART" id="SM00389">
    <property type="entry name" value="HOX"/>
    <property type="match status" value="2"/>
</dbReference>
<keyword evidence="9" id="KW-0472">Membrane</keyword>
<evidence type="ECO:0000256" key="9">
    <source>
        <dbReference type="SAM" id="Phobius"/>
    </source>
</evidence>
<dbReference type="SUPFAM" id="SSF46689">
    <property type="entry name" value="Homeodomain-like"/>
    <property type="match status" value="2"/>
</dbReference>
<dbReference type="Pfam" id="PF16534">
    <property type="entry name" value="ULD"/>
    <property type="match status" value="1"/>
</dbReference>